<dbReference type="PANTHER" id="PTHR39181:SF1">
    <property type="entry name" value="TYROSINE-PROTEIN PHOSPHATASE YWQE"/>
    <property type="match status" value="1"/>
</dbReference>
<evidence type="ECO:0000256" key="1">
    <source>
        <dbReference type="ARBA" id="ARBA00005750"/>
    </source>
</evidence>
<name>A0A7M3SWQ9_9FLAO</name>
<dbReference type="EC" id="3.1.3.48" evidence="2"/>
<organism evidence="5 6">
    <name type="scientific">Christiangramia aestuarii</name>
    <dbReference type="NCBI Taxonomy" id="1028746"/>
    <lineage>
        <taxon>Bacteria</taxon>
        <taxon>Pseudomonadati</taxon>
        <taxon>Bacteroidota</taxon>
        <taxon>Flavobacteriia</taxon>
        <taxon>Flavobacteriales</taxon>
        <taxon>Flavobacteriaceae</taxon>
        <taxon>Christiangramia</taxon>
    </lineage>
</organism>
<sequence>MFSIFKKKVYLVDLIEGITDFHNHILPGIDDGAKNIEESLQLIKAFAEIGIKDFVATPHVIGDYYPNTPQTISQAYQNLKKNLVDPENTRINYAAEYMMDQHFMDITEGDNILPVCNGKVLVEMSYFQPPLNLNEILFKLQNNSFSPILAHPERYVYYHSKNLSKYADLKSRGCEFQLNMLSLTGHYGAGIQKTAFQLLENNHIDYICSDVHRLDHIDKIKNIKVPKKFVDNIKVVLDKNLGLFN</sequence>
<dbReference type="GO" id="GO:0004725">
    <property type="term" value="F:protein tyrosine phosphatase activity"/>
    <property type="evidence" value="ECO:0007669"/>
    <property type="project" value="UniProtKB-EC"/>
</dbReference>
<protein>
    <recommendedName>
        <fullName evidence="2">protein-tyrosine-phosphatase</fullName>
        <ecNumber evidence="2">3.1.3.48</ecNumber>
    </recommendedName>
</protein>
<dbReference type="EMBL" id="VJVW01000001">
    <property type="protein sequence ID" value="MUP41040.1"/>
    <property type="molecule type" value="Genomic_DNA"/>
</dbReference>
<dbReference type="SUPFAM" id="SSF89550">
    <property type="entry name" value="PHP domain-like"/>
    <property type="match status" value="1"/>
</dbReference>
<evidence type="ECO:0000256" key="4">
    <source>
        <dbReference type="ARBA" id="ARBA00051722"/>
    </source>
</evidence>
<dbReference type="Pfam" id="PF19567">
    <property type="entry name" value="CpsB_CapC"/>
    <property type="match status" value="1"/>
</dbReference>
<evidence type="ECO:0000313" key="6">
    <source>
        <dbReference type="Proteomes" id="UP000460416"/>
    </source>
</evidence>
<dbReference type="GO" id="GO:0030145">
    <property type="term" value="F:manganese ion binding"/>
    <property type="evidence" value="ECO:0007669"/>
    <property type="project" value="InterPro"/>
</dbReference>
<reference evidence="5 6" key="1">
    <citation type="submission" date="2019-07" db="EMBL/GenBank/DDBJ databases">
        <title>Gramella aestuarii sp. nov., isolated from a tidal flat, and emended description of Gramella echinicola.</title>
        <authorList>
            <person name="Liu L."/>
        </authorList>
    </citation>
    <scope>NUCLEOTIDE SEQUENCE [LARGE SCALE GENOMIC DNA]</scope>
    <source>
        <strain evidence="5 6">BS12</strain>
    </source>
</reference>
<evidence type="ECO:0000256" key="3">
    <source>
        <dbReference type="ARBA" id="ARBA00022801"/>
    </source>
</evidence>
<dbReference type="InterPro" id="IPR016195">
    <property type="entry name" value="Pol/histidinol_Pase-like"/>
</dbReference>
<dbReference type="Proteomes" id="UP000460416">
    <property type="component" value="Unassembled WGS sequence"/>
</dbReference>
<comment type="similarity">
    <text evidence="1">Belongs to the metallo-dependent hydrolases superfamily. CpsB/CapC family.</text>
</comment>
<gene>
    <name evidence="5" type="ORF">FLP08_00495</name>
</gene>
<evidence type="ECO:0000313" key="5">
    <source>
        <dbReference type="EMBL" id="MUP41040.1"/>
    </source>
</evidence>
<evidence type="ECO:0000256" key="2">
    <source>
        <dbReference type="ARBA" id="ARBA00013064"/>
    </source>
</evidence>
<keyword evidence="6" id="KW-1185">Reference proteome</keyword>
<dbReference type="AlphaFoldDB" id="A0A7M3SWQ9"/>
<proteinExistence type="inferred from homology"/>
<dbReference type="Gene3D" id="3.20.20.140">
    <property type="entry name" value="Metal-dependent hydrolases"/>
    <property type="match status" value="1"/>
</dbReference>
<dbReference type="OrthoDB" id="9788539at2"/>
<dbReference type="PANTHER" id="PTHR39181">
    <property type="entry name" value="TYROSINE-PROTEIN PHOSPHATASE YWQE"/>
    <property type="match status" value="1"/>
</dbReference>
<dbReference type="InterPro" id="IPR016667">
    <property type="entry name" value="Caps_polysacc_synth_CpsB/CapC"/>
</dbReference>
<dbReference type="PIRSF" id="PIRSF016557">
    <property type="entry name" value="Caps_synth_CpsB"/>
    <property type="match status" value="1"/>
</dbReference>
<accession>A0A7M3SWQ9</accession>
<dbReference type="RefSeq" id="WP_156272942.1">
    <property type="nucleotide sequence ID" value="NZ_BAABGI010000002.1"/>
</dbReference>
<comment type="catalytic activity">
    <reaction evidence="4">
        <text>O-phospho-L-tyrosyl-[protein] + H2O = L-tyrosyl-[protein] + phosphate</text>
        <dbReference type="Rhea" id="RHEA:10684"/>
        <dbReference type="Rhea" id="RHEA-COMP:10136"/>
        <dbReference type="Rhea" id="RHEA-COMP:20101"/>
        <dbReference type="ChEBI" id="CHEBI:15377"/>
        <dbReference type="ChEBI" id="CHEBI:43474"/>
        <dbReference type="ChEBI" id="CHEBI:46858"/>
        <dbReference type="ChEBI" id="CHEBI:61978"/>
        <dbReference type="EC" id="3.1.3.48"/>
    </reaction>
</comment>
<comment type="caution">
    <text evidence="5">The sequence shown here is derived from an EMBL/GenBank/DDBJ whole genome shotgun (WGS) entry which is preliminary data.</text>
</comment>
<keyword evidence="3" id="KW-0378">Hydrolase</keyword>